<keyword evidence="2" id="KW-1185">Reference proteome</keyword>
<evidence type="ECO:0000313" key="2">
    <source>
        <dbReference type="Proteomes" id="UP001143856"/>
    </source>
</evidence>
<dbReference type="EMBL" id="JAPDGR010000386">
    <property type="protein sequence ID" value="KAJ2990756.1"/>
    <property type="molecule type" value="Genomic_DNA"/>
</dbReference>
<protein>
    <submittedName>
        <fullName evidence="1">Uncharacterized protein</fullName>
    </submittedName>
</protein>
<accession>A0ACC1PGL0</accession>
<organism evidence="1 2">
    <name type="scientific">Xylaria curta</name>
    <dbReference type="NCBI Taxonomy" id="42375"/>
    <lineage>
        <taxon>Eukaryota</taxon>
        <taxon>Fungi</taxon>
        <taxon>Dikarya</taxon>
        <taxon>Ascomycota</taxon>
        <taxon>Pezizomycotina</taxon>
        <taxon>Sordariomycetes</taxon>
        <taxon>Xylariomycetidae</taxon>
        <taxon>Xylariales</taxon>
        <taxon>Xylariaceae</taxon>
        <taxon>Xylaria</taxon>
    </lineage>
</organism>
<name>A0ACC1PGL0_9PEZI</name>
<comment type="caution">
    <text evidence="1">The sequence shown here is derived from an EMBL/GenBank/DDBJ whole genome shotgun (WGS) entry which is preliminary data.</text>
</comment>
<evidence type="ECO:0000313" key="1">
    <source>
        <dbReference type="EMBL" id="KAJ2990756.1"/>
    </source>
</evidence>
<reference evidence="1" key="1">
    <citation type="submission" date="2022-10" db="EMBL/GenBank/DDBJ databases">
        <title>Genome Sequence of Xylaria curta.</title>
        <authorList>
            <person name="Buettner E."/>
        </authorList>
    </citation>
    <scope>NUCLEOTIDE SEQUENCE</scope>
    <source>
        <strain evidence="1">Babe10</strain>
    </source>
</reference>
<gene>
    <name evidence="1" type="ORF">NUW58_g2795</name>
</gene>
<dbReference type="Proteomes" id="UP001143856">
    <property type="component" value="Unassembled WGS sequence"/>
</dbReference>
<proteinExistence type="predicted"/>
<sequence>MTVDREYVHSVECDDDKIVYADFDIVELRYSFTFLAVEAGEASIHFNSALPDTFNFKSTDVKLLARIAYNLYFHPLAHVPGPFWARASGIPSWYYAYTGKRHIWLCQQFQTYGNRIRPEPNTVIFRDPEAHADIYSMKSNVRRSSFYKALNNKNKATTLDTIDVAQHAWKRKILNLCFTEKSLTAACGFIIKHVDRWNDLMLDKIDGDGWSAPVDFTEKIDELAFDIMGDLCFGRSFNVKEPGKNRLKEVPHCITQYLLFYYPFCRSPFLNTLNWLKPRGLNKVFDLISPQAIKQYNKFVYDSVTSRIALQKEQARQAEANRRQDLFYFLYEARDPDTSQPAYGEDDLRSESNLLIIAGSDTTSVSLSGIFFYLTGDQRRCQKLADEISSCFESVEDIVYGPKILACTYLKACIDEGMRLTPAGVCELPREALPGGILIKGEHYPEGTIVGTATWANSRNDEVYGDACVFRPERWIVDDSYGTTKEEVARLKRNFYPFSSGAYNCVGKNLAMAEMMIIVARTLYRFEMRRAPGSTLGCGRPDLGWGSTDEHQFQLVDAYISLRHGPEVQFKNRVSAAPQWDMS</sequence>